<reference evidence="8" key="1">
    <citation type="journal article" date="2014" name="Int. J. Syst. Evol. Microbiol.">
        <title>Complete genome sequence of Corynebacterium casei LMG S-19264T (=DSM 44701T), isolated from a smear-ripened cheese.</title>
        <authorList>
            <consortium name="US DOE Joint Genome Institute (JGI-PGF)"/>
            <person name="Walter F."/>
            <person name="Albersmeier A."/>
            <person name="Kalinowski J."/>
            <person name="Ruckert C."/>
        </authorList>
    </citation>
    <scope>NUCLEOTIDE SEQUENCE</scope>
    <source>
        <strain evidence="8">JCM 13064</strain>
    </source>
</reference>
<name>A0A917QYU9_9ACTN</name>
<keyword evidence="5 7" id="KW-0408">Iron</keyword>
<evidence type="ECO:0000256" key="6">
    <source>
        <dbReference type="ARBA" id="ARBA00023033"/>
    </source>
</evidence>
<keyword evidence="6 7" id="KW-0503">Monooxygenase</keyword>
<evidence type="ECO:0000256" key="4">
    <source>
        <dbReference type="ARBA" id="ARBA00023002"/>
    </source>
</evidence>
<comment type="similarity">
    <text evidence="1 7">Belongs to the cytochrome P450 family.</text>
</comment>
<dbReference type="Gene3D" id="1.10.630.10">
    <property type="entry name" value="Cytochrome P450"/>
    <property type="match status" value="1"/>
</dbReference>
<dbReference type="GO" id="GO:0020037">
    <property type="term" value="F:heme binding"/>
    <property type="evidence" value="ECO:0007669"/>
    <property type="project" value="InterPro"/>
</dbReference>
<dbReference type="GO" id="GO:0004497">
    <property type="term" value="F:monooxygenase activity"/>
    <property type="evidence" value="ECO:0007669"/>
    <property type="project" value="UniProtKB-KW"/>
</dbReference>
<organism evidence="8 9">
    <name type="scientific">Sphaerisporangium melleum</name>
    <dbReference type="NCBI Taxonomy" id="321316"/>
    <lineage>
        <taxon>Bacteria</taxon>
        <taxon>Bacillati</taxon>
        <taxon>Actinomycetota</taxon>
        <taxon>Actinomycetes</taxon>
        <taxon>Streptosporangiales</taxon>
        <taxon>Streptosporangiaceae</taxon>
        <taxon>Sphaerisporangium</taxon>
    </lineage>
</organism>
<dbReference type="GO" id="GO:0016705">
    <property type="term" value="F:oxidoreductase activity, acting on paired donors, with incorporation or reduction of molecular oxygen"/>
    <property type="evidence" value="ECO:0007669"/>
    <property type="project" value="InterPro"/>
</dbReference>
<comment type="caution">
    <text evidence="8">The sequence shown here is derived from an EMBL/GenBank/DDBJ whole genome shotgun (WGS) entry which is preliminary data.</text>
</comment>
<evidence type="ECO:0000313" key="9">
    <source>
        <dbReference type="Proteomes" id="UP000645217"/>
    </source>
</evidence>
<dbReference type="PANTHER" id="PTHR46696:SF6">
    <property type="entry name" value="P450, PUTATIVE (EUROFUNG)-RELATED"/>
    <property type="match status" value="1"/>
</dbReference>
<evidence type="ECO:0000256" key="1">
    <source>
        <dbReference type="ARBA" id="ARBA00010617"/>
    </source>
</evidence>
<dbReference type="InterPro" id="IPR001128">
    <property type="entry name" value="Cyt_P450"/>
</dbReference>
<dbReference type="InterPro" id="IPR036396">
    <property type="entry name" value="Cyt_P450_sf"/>
</dbReference>
<dbReference type="PROSITE" id="PS00086">
    <property type="entry name" value="CYTOCHROME_P450"/>
    <property type="match status" value="1"/>
</dbReference>
<dbReference type="Proteomes" id="UP000645217">
    <property type="component" value="Unassembled WGS sequence"/>
</dbReference>
<protein>
    <submittedName>
        <fullName evidence="8">Cytochrome P450</fullName>
    </submittedName>
</protein>
<dbReference type="SUPFAM" id="SSF48264">
    <property type="entry name" value="Cytochrome P450"/>
    <property type="match status" value="1"/>
</dbReference>
<dbReference type="EMBL" id="BMNT01000009">
    <property type="protein sequence ID" value="GGK78130.1"/>
    <property type="molecule type" value="Genomic_DNA"/>
</dbReference>
<dbReference type="InterPro" id="IPR002397">
    <property type="entry name" value="Cyt_P450_B"/>
</dbReference>
<keyword evidence="3 7" id="KW-0479">Metal-binding</keyword>
<accession>A0A917QYU9</accession>
<keyword evidence="2 7" id="KW-0349">Heme</keyword>
<evidence type="ECO:0000256" key="2">
    <source>
        <dbReference type="ARBA" id="ARBA00022617"/>
    </source>
</evidence>
<keyword evidence="4 7" id="KW-0560">Oxidoreductase</keyword>
<dbReference type="PANTHER" id="PTHR46696">
    <property type="entry name" value="P450, PUTATIVE (EUROFUNG)-RELATED"/>
    <property type="match status" value="1"/>
</dbReference>
<gene>
    <name evidence="8" type="ORF">GCM10007964_21100</name>
</gene>
<dbReference type="PRINTS" id="PR00359">
    <property type="entry name" value="BP450"/>
</dbReference>
<dbReference type="RefSeq" id="WP_189162773.1">
    <property type="nucleotide sequence ID" value="NZ_BMNT01000009.1"/>
</dbReference>
<reference evidence="8" key="2">
    <citation type="submission" date="2020-09" db="EMBL/GenBank/DDBJ databases">
        <authorList>
            <person name="Sun Q."/>
            <person name="Ohkuma M."/>
        </authorList>
    </citation>
    <scope>NUCLEOTIDE SEQUENCE</scope>
    <source>
        <strain evidence="8">JCM 13064</strain>
    </source>
</reference>
<dbReference type="AlphaFoldDB" id="A0A917QYU9"/>
<dbReference type="InterPro" id="IPR017972">
    <property type="entry name" value="Cyt_P450_CS"/>
</dbReference>
<proteinExistence type="inferred from homology"/>
<dbReference type="Pfam" id="PF00067">
    <property type="entry name" value="p450"/>
    <property type="match status" value="1"/>
</dbReference>
<evidence type="ECO:0000256" key="7">
    <source>
        <dbReference type="RuleBase" id="RU000461"/>
    </source>
</evidence>
<keyword evidence="9" id="KW-1185">Reference proteome</keyword>
<sequence length="400" mass="44293">MQFLTFDSAEIPSAEDGGAKLASWLKGMRDRAPVWVDERTGAHHVFGYAESKAVMYDHAHFSSDWSSIAPPQDDMPEYVNLGTVDPPAHRRLRTLVNQAFPQKEVAALEPRVRQIAERLLDAVADQDEFDLVDTLSNPLPALVVAELLGVPYEDQPMFRKWMEDAFNSFDNPIGDLSDVQVADVVVENLRALQEYMLDQVTQRRKQPRDDLISRLLAAEVDGDRLSDTEAYGMASAILMGGQISSTVTLGTALYTFQEEPRAEAAMRADRSLIPRAVEEVLRYRPPVMLAHRLVKPGATLQDTPIAPGNAVVTWIMSANRDPAQFADPDAFHVDRTPNPHLSWGHGVHYCLGALLGRIEAKVALDLLFTRYGEISCVDPVFHTTPGVLGIKGTSLSVRRA</sequence>
<dbReference type="GO" id="GO:0005506">
    <property type="term" value="F:iron ion binding"/>
    <property type="evidence" value="ECO:0007669"/>
    <property type="project" value="InterPro"/>
</dbReference>
<evidence type="ECO:0000256" key="3">
    <source>
        <dbReference type="ARBA" id="ARBA00022723"/>
    </source>
</evidence>
<dbReference type="FunFam" id="1.10.630.10:FF:000018">
    <property type="entry name" value="Cytochrome P450 monooxygenase"/>
    <property type="match status" value="1"/>
</dbReference>
<evidence type="ECO:0000256" key="5">
    <source>
        <dbReference type="ARBA" id="ARBA00023004"/>
    </source>
</evidence>
<evidence type="ECO:0000313" key="8">
    <source>
        <dbReference type="EMBL" id="GGK78130.1"/>
    </source>
</evidence>